<dbReference type="Pfam" id="PF01797">
    <property type="entry name" value="Y1_Tnp"/>
    <property type="match status" value="1"/>
</dbReference>
<evidence type="ECO:0000313" key="2">
    <source>
        <dbReference type="EMBL" id="KAB2952401.1"/>
    </source>
</evidence>
<dbReference type="GO" id="GO:0006313">
    <property type="term" value="P:DNA transposition"/>
    <property type="evidence" value="ECO:0007669"/>
    <property type="project" value="InterPro"/>
</dbReference>
<dbReference type="SMART" id="SM01321">
    <property type="entry name" value="Y1_Tnp"/>
    <property type="match status" value="1"/>
</dbReference>
<dbReference type="GO" id="GO:0003677">
    <property type="term" value="F:DNA binding"/>
    <property type="evidence" value="ECO:0007669"/>
    <property type="project" value="InterPro"/>
</dbReference>
<dbReference type="GO" id="GO:0004803">
    <property type="term" value="F:transposase activity"/>
    <property type="evidence" value="ECO:0007669"/>
    <property type="project" value="InterPro"/>
</dbReference>
<proteinExistence type="predicted"/>
<sequence length="274" mass="32114">MFMARTARRKSETGIYHVMLRGIDKRDIFQNESDYKKFLEYIEKAKEKVNFTVYAYCLMTNHVHLLLKETEKHEIGDIVKRIAVGYVQYHNIKMGRVGHLFQNRFKSEAVDKDAYFLTVLRYIHQNPLKAGMVKALGDYQWSSYNEFIKDNKKIVETTFALNYFNNIEQFKTFMKEKNDDKCLEYEPQKRYTDEGLKEIISSSIDTSGFEKMDIATRKEILKKIKEATGACEFSIAIEGIFTKTSKHVINGKKKFSLAMRNVPLPPLLWPLQNV</sequence>
<keyword evidence="3" id="KW-1185">Reference proteome</keyword>
<dbReference type="Gene3D" id="3.30.70.1290">
    <property type="entry name" value="Transposase IS200-like"/>
    <property type="match status" value="1"/>
</dbReference>
<reference evidence="2 3" key="1">
    <citation type="submission" date="2019-10" db="EMBL/GenBank/DDBJ databases">
        <title>Whole-genome sequence of the extremophile Heliorestis acidaminivorans DSM 24790.</title>
        <authorList>
            <person name="Kyndt J.A."/>
            <person name="Meyer T.E."/>
        </authorList>
    </citation>
    <scope>NUCLEOTIDE SEQUENCE [LARGE SCALE GENOMIC DNA]</scope>
    <source>
        <strain evidence="2 3">DSM 24790</strain>
    </source>
</reference>
<dbReference type="PANTHER" id="PTHR34322">
    <property type="entry name" value="TRANSPOSASE, Y1_TNP DOMAIN-CONTAINING"/>
    <property type="match status" value="1"/>
</dbReference>
<accession>A0A6I0F201</accession>
<organism evidence="2 3">
    <name type="scientific">Heliorestis acidaminivorans</name>
    <dbReference type="NCBI Taxonomy" id="553427"/>
    <lineage>
        <taxon>Bacteria</taxon>
        <taxon>Bacillati</taxon>
        <taxon>Bacillota</taxon>
        <taxon>Clostridia</taxon>
        <taxon>Eubacteriales</taxon>
        <taxon>Heliobacteriaceae</taxon>
        <taxon>Heliorestis</taxon>
    </lineage>
</organism>
<dbReference type="InterPro" id="IPR002686">
    <property type="entry name" value="Transposase_17"/>
</dbReference>
<comment type="caution">
    <text evidence="2">The sequence shown here is derived from an EMBL/GenBank/DDBJ whole genome shotgun (WGS) entry which is preliminary data.</text>
</comment>
<evidence type="ECO:0000259" key="1">
    <source>
        <dbReference type="SMART" id="SM01321"/>
    </source>
</evidence>
<name>A0A6I0F201_9FIRM</name>
<dbReference type="Proteomes" id="UP000468766">
    <property type="component" value="Unassembled WGS sequence"/>
</dbReference>
<dbReference type="SUPFAM" id="SSF143422">
    <property type="entry name" value="Transposase IS200-like"/>
    <property type="match status" value="1"/>
</dbReference>
<dbReference type="PANTHER" id="PTHR34322:SF2">
    <property type="entry name" value="TRANSPOSASE IS200-LIKE DOMAIN-CONTAINING PROTEIN"/>
    <property type="match status" value="1"/>
</dbReference>
<protein>
    <submittedName>
        <fullName evidence="2">Transposase</fullName>
    </submittedName>
</protein>
<dbReference type="OrthoDB" id="9788881at2"/>
<evidence type="ECO:0000313" key="3">
    <source>
        <dbReference type="Proteomes" id="UP000468766"/>
    </source>
</evidence>
<dbReference type="AlphaFoldDB" id="A0A6I0F201"/>
<feature type="domain" description="Transposase IS200-like" evidence="1">
    <location>
        <begin position="11"/>
        <end position="126"/>
    </location>
</feature>
<dbReference type="EMBL" id="WBXO01000006">
    <property type="protein sequence ID" value="KAB2952401.1"/>
    <property type="molecule type" value="Genomic_DNA"/>
</dbReference>
<gene>
    <name evidence="2" type="ORF">F9B85_09610</name>
</gene>
<dbReference type="InterPro" id="IPR036515">
    <property type="entry name" value="Transposase_17_sf"/>
</dbReference>